<dbReference type="HOGENOM" id="CLU_2197532_0_0_1"/>
<dbReference type="AlphaFoldDB" id="F4RYL3"/>
<dbReference type="EMBL" id="GL883130">
    <property type="protein sequence ID" value="EGG02493.1"/>
    <property type="molecule type" value="Genomic_DNA"/>
</dbReference>
<keyword evidence="2" id="KW-1185">Reference proteome</keyword>
<accession>F4RYL3</accession>
<evidence type="ECO:0000313" key="1">
    <source>
        <dbReference type="EMBL" id="EGG02493.1"/>
    </source>
</evidence>
<dbReference type="GeneID" id="18923965"/>
<dbReference type="VEuPathDB" id="FungiDB:MELLADRAFT_110082"/>
<evidence type="ECO:0000313" key="2">
    <source>
        <dbReference type="Proteomes" id="UP000001072"/>
    </source>
</evidence>
<gene>
    <name evidence="1" type="ORF">MELLADRAFT_110082</name>
</gene>
<protein>
    <submittedName>
        <fullName evidence="1">Uncharacterized protein</fullName>
    </submittedName>
</protein>
<dbReference type="KEGG" id="mlr:MELLADRAFT_110082"/>
<organism evidence="2">
    <name type="scientific">Melampsora larici-populina (strain 98AG31 / pathotype 3-4-7)</name>
    <name type="common">Poplar leaf rust fungus</name>
    <dbReference type="NCBI Taxonomy" id="747676"/>
    <lineage>
        <taxon>Eukaryota</taxon>
        <taxon>Fungi</taxon>
        <taxon>Dikarya</taxon>
        <taxon>Basidiomycota</taxon>
        <taxon>Pucciniomycotina</taxon>
        <taxon>Pucciniomycetes</taxon>
        <taxon>Pucciniales</taxon>
        <taxon>Melampsoraceae</taxon>
        <taxon>Melampsora</taxon>
    </lineage>
</organism>
<sequence length="108" mass="11916">MLPMGWWLDSLPDLLKGEVHQLVEELVKGVHLEIMTNIFSRFQAANSGALTASATESHKISPRYGVNAAVQKDKENSETRATFHVTATATPSKDAVFFTSEKQNKSLI</sequence>
<proteinExistence type="predicted"/>
<reference evidence="2" key="1">
    <citation type="journal article" date="2011" name="Proc. Natl. Acad. Sci. U.S.A.">
        <title>Obligate biotrophy features unraveled by the genomic analysis of rust fungi.</title>
        <authorList>
            <person name="Duplessis S."/>
            <person name="Cuomo C.A."/>
            <person name="Lin Y.-C."/>
            <person name="Aerts A."/>
            <person name="Tisserant E."/>
            <person name="Veneault-Fourrey C."/>
            <person name="Joly D.L."/>
            <person name="Hacquard S."/>
            <person name="Amselem J."/>
            <person name="Cantarel B.L."/>
            <person name="Chiu R."/>
            <person name="Coutinho P.M."/>
            <person name="Feau N."/>
            <person name="Field M."/>
            <person name="Frey P."/>
            <person name="Gelhaye E."/>
            <person name="Goldberg J."/>
            <person name="Grabherr M.G."/>
            <person name="Kodira C.D."/>
            <person name="Kohler A."/>
            <person name="Kuees U."/>
            <person name="Lindquist E.A."/>
            <person name="Lucas S.M."/>
            <person name="Mago R."/>
            <person name="Mauceli E."/>
            <person name="Morin E."/>
            <person name="Murat C."/>
            <person name="Pangilinan J.L."/>
            <person name="Park R."/>
            <person name="Pearson M."/>
            <person name="Quesneville H."/>
            <person name="Rouhier N."/>
            <person name="Sakthikumar S."/>
            <person name="Salamov A.A."/>
            <person name="Schmutz J."/>
            <person name="Selles B."/>
            <person name="Shapiro H."/>
            <person name="Tanguay P."/>
            <person name="Tuskan G.A."/>
            <person name="Henrissat B."/>
            <person name="Van de Peer Y."/>
            <person name="Rouze P."/>
            <person name="Ellis J.G."/>
            <person name="Dodds P.N."/>
            <person name="Schein J.E."/>
            <person name="Zhong S."/>
            <person name="Hamelin R.C."/>
            <person name="Grigoriev I.V."/>
            <person name="Szabo L.J."/>
            <person name="Martin F."/>
        </authorList>
    </citation>
    <scope>NUCLEOTIDE SEQUENCE [LARGE SCALE GENOMIC DNA]</scope>
    <source>
        <strain evidence="2">98AG31 / pathotype 3-4-7</strain>
    </source>
</reference>
<dbReference type="InParanoid" id="F4RYL3"/>
<name>F4RYL3_MELLP</name>
<dbReference type="RefSeq" id="XP_007414182.1">
    <property type="nucleotide sequence ID" value="XM_007414120.1"/>
</dbReference>
<dbReference type="Proteomes" id="UP000001072">
    <property type="component" value="Unassembled WGS sequence"/>
</dbReference>